<feature type="transmembrane region" description="Helical" evidence="1">
    <location>
        <begin position="38"/>
        <end position="66"/>
    </location>
</feature>
<protein>
    <recommendedName>
        <fullName evidence="4">Transmembrane protein</fullName>
    </recommendedName>
</protein>
<organism evidence="2 3">
    <name type="scientific">Stenotrophomonas maltophilia (strain R551-3)</name>
    <dbReference type="NCBI Taxonomy" id="391008"/>
    <lineage>
        <taxon>Bacteria</taxon>
        <taxon>Pseudomonadati</taxon>
        <taxon>Pseudomonadota</taxon>
        <taxon>Gammaproteobacteria</taxon>
        <taxon>Lysobacterales</taxon>
        <taxon>Lysobacteraceae</taxon>
        <taxon>Stenotrophomonas</taxon>
        <taxon>Stenotrophomonas maltophilia group</taxon>
    </lineage>
</organism>
<sequence length="136" mass="14878">MKRIRLFESKLAARFLEVDRLAREGATLKNVAENMRTITIAVTMLIVVGLLMDVPASVIRVAAIAWGCWALVYALLAAAQAGLLFVLLLGEVALLKHILIRIGFLRGAIATGFAVLVVIIMAVSCVLFDPKHMLHW</sequence>
<dbReference type="Proteomes" id="UP000001867">
    <property type="component" value="Chromosome"/>
</dbReference>
<dbReference type="RefSeq" id="WP_012511082.1">
    <property type="nucleotide sequence ID" value="NC_011071.1"/>
</dbReference>
<dbReference type="STRING" id="391008.Smal_2020"/>
<reference evidence="2 3" key="1">
    <citation type="submission" date="2008-06" db="EMBL/GenBank/DDBJ databases">
        <title>Complete sequence of Stenotrophomonas maltophilia R551-3.</title>
        <authorList>
            <consortium name="US DOE Joint Genome Institute"/>
            <person name="Lucas S."/>
            <person name="Copeland A."/>
            <person name="Lapidus A."/>
            <person name="Glavina del Rio T."/>
            <person name="Dalin E."/>
            <person name="Tice H."/>
            <person name="Pitluck S."/>
            <person name="Chain P."/>
            <person name="Malfatti S."/>
            <person name="Shin M."/>
            <person name="Vergez L."/>
            <person name="Lang D."/>
            <person name="Schmutz J."/>
            <person name="Larimer F."/>
            <person name="Land M."/>
            <person name="Hauser L."/>
            <person name="Kyrpides N."/>
            <person name="Mikhailova N."/>
            <person name="Taghavi S."/>
            <person name="Monchy S."/>
            <person name="Newman L."/>
            <person name="Vangronsveld J."/>
            <person name="van der Lelie D."/>
            <person name="Richardson P."/>
        </authorList>
    </citation>
    <scope>NUCLEOTIDE SEQUENCE [LARGE SCALE GENOMIC DNA]</scope>
    <source>
        <strain evidence="2 3">R551-3</strain>
    </source>
</reference>
<dbReference type="EMBL" id="CP001111">
    <property type="protein sequence ID" value="ACF51724.1"/>
    <property type="molecule type" value="Genomic_DNA"/>
</dbReference>
<gene>
    <name evidence="2" type="ordered locus">Smal_2020</name>
</gene>
<feature type="transmembrane region" description="Helical" evidence="1">
    <location>
        <begin position="107"/>
        <end position="129"/>
    </location>
</feature>
<evidence type="ECO:0008006" key="4">
    <source>
        <dbReference type="Google" id="ProtNLM"/>
    </source>
</evidence>
<proteinExistence type="predicted"/>
<dbReference type="HOGENOM" id="CLU_1874296_0_0_6"/>
<feature type="transmembrane region" description="Helical" evidence="1">
    <location>
        <begin position="72"/>
        <end position="95"/>
    </location>
</feature>
<evidence type="ECO:0000256" key="1">
    <source>
        <dbReference type="SAM" id="Phobius"/>
    </source>
</evidence>
<keyword evidence="1" id="KW-1133">Transmembrane helix</keyword>
<accession>B4SJG9</accession>
<keyword evidence="1" id="KW-0472">Membrane</keyword>
<dbReference type="AlphaFoldDB" id="B4SJG9"/>
<dbReference type="KEGG" id="smt:Smal_2020"/>
<evidence type="ECO:0000313" key="3">
    <source>
        <dbReference type="Proteomes" id="UP000001867"/>
    </source>
</evidence>
<evidence type="ECO:0000313" key="2">
    <source>
        <dbReference type="EMBL" id="ACF51724.1"/>
    </source>
</evidence>
<name>B4SJG9_STRM5</name>
<keyword evidence="1" id="KW-0812">Transmembrane</keyword>